<keyword evidence="2" id="KW-1185">Reference proteome</keyword>
<accession>A0A4R4Y8N6</accession>
<sequence length="64" mass="7126">MAPPYRRRPQWTASEAAVCLGFFMILLDGSALNVALPATSRTSTFIRRRLDERVFQLGEKAGQG</sequence>
<organism evidence="1 2">
    <name type="scientific">Saccharopolyspora elongata</name>
    <dbReference type="NCBI Taxonomy" id="2530387"/>
    <lineage>
        <taxon>Bacteria</taxon>
        <taxon>Bacillati</taxon>
        <taxon>Actinomycetota</taxon>
        <taxon>Actinomycetes</taxon>
        <taxon>Pseudonocardiales</taxon>
        <taxon>Pseudonocardiaceae</taxon>
        <taxon>Saccharopolyspora</taxon>
    </lineage>
</organism>
<gene>
    <name evidence="1" type="ORF">E1288_35930</name>
</gene>
<dbReference type="AlphaFoldDB" id="A0A4R4Y8N6"/>
<evidence type="ECO:0000313" key="2">
    <source>
        <dbReference type="Proteomes" id="UP000294947"/>
    </source>
</evidence>
<evidence type="ECO:0000313" key="1">
    <source>
        <dbReference type="EMBL" id="TDD40059.1"/>
    </source>
</evidence>
<name>A0A4R4Y8N6_9PSEU</name>
<protein>
    <submittedName>
        <fullName evidence="1">Uncharacterized protein</fullName>
    </submittedName>
</protein>
<dbReference type="EMBL" id="SMKW01000072">
    <property type="protein sequence ID" value="TDD40059.1"/>
    <property type="molecule type" value="Genomic_DNA"/>
</dbReference>
<dbReference type="Proteomes" id="UP000294947">
    <property type="component" value="Unassembled WGS sequence"/>
</dbReference>
<proteinExistence type="predicted"/>
<reference evidence="1 2" key="1">
    <citation type="submission" date="2019-03" db="EMBL/GenBank/DDBJ databases">
        <title>Draft genome sequences of novel Actinobacteria.</title>
        <authorList>
            <person name="Sahin N."/>
            <person name="Ay H."/>
            <person name="Saygin H."/>
        </authorList>
    </citation>
    <scope>NUCLEOTIDE SEQUENCE [LARGE SCALE GENOMIC DNA]</scope>
    <source>
        <strain evidence="1 2">7K502</strain>
    </source>
</reference>
<comment type="caution">
    <text evidence="1">The sequence shown here is derived from an EMBL/GenBank/DDBJ whole genome shotgun (WGS) entry which is preliminary data.</text>
</comment>